<evidence type="ECO:0008006" key="3">
    <source>
        <dbReference type="Google" id="ProtNLM"/>
    </source>
</evidence>
<dbReference type="EMBL" id="CP007044">
    <property type="protein sequence ID" value="AHG18469.1"/>
    <property type="molecule type" value="Genomic_DNA"/>
</dbReference>
<dbReference type="STRING" id="1441930.Z042_01565"/>
<reference evidence="1 2" key="2">
    <citation type="submission" date="2015-03" db="EMBL/GenBank/DDBJ databases">
        <authorList>
            <person name="Chan K.-G."/>
        </authorList>
    </citation>
    <scope>NUCLEOTIDE SEQUENCE [LARGE SCALE GENOMIC DNA]</scope>
    <source>
        <strain evidence="1 2">RB-25</strain>
    </source>
</reference>
<dbReference type="PATRIC" id="fig|1441930.4.peg.322"/>
<dbReference type="HOGENOM" id="CLU_122706_0_0_6"/>
<dbReference type="InterPro" id="IPR009678">
    <property type="entry name" value="Phage_tail_completion_R"/>
</dbReference>
<dbReference type="AlphaFoldDB" id="W0L7W5"/>
<organism evidence="1 2">
    <name type="scientific">Chania multitudinisentens RB-25</name>
    <dbReference type="NCBI Taxonomy" id="1441930"/>
    <lineage>
        <taxon>Bacteria</taxon>
        <taxon>Pseudomonadati</taxon>
        <taxon>Pseudomonadota</taxon>
        <taxon>Gammaproteobacteria</taxon>
        <taxon>Enterobacterales</taxon>
        <taxon>Yersiniaceae</taxon>
        <taxon>Chania</taxon>
    </lineage>
</organism>
<protein>
    <recommendedName>
        <fullName evidence="3">Tail protein</fullName>
    </recommendedName>
</protein>
<sequence>MLKPHLLREAISAANTYLRTNPDSLAIWVNEGAIVSTGQKSLSHEYRYQTNVLVMDYPHNVDTVVLPVQLWIREHQPDLHFNPDLRETGVKFKVEILNNGTVDLLITLQLTEAAIVTKKDGELVVTHRTEPPHDPYADVSEWTLESTGEMLNTWVSQQVGGKS</sequence>
<proteinExistence type="predicted"/>
<gene>
    <name evidence="1" type="ORF">Z042_01565</name>
</gene>
<reference evidence="1 2" key="1">
    <citation type="submission" date="2014-01" db="EMBL/GenBank/DDBJ databases">
        <title>Isolation of Serratia multitudinisentens RB-25 from Ex-Landfill site.</title>
        <authorList>
            <person name="Robson E.H.J."/>
        </authorList>
    </citation>
    <scope>NUCLEOTIDE SEQUENCE [LARGE SCALE GENOMIC DNA]</scope>
    <source>
        <strain evidence="1 2">RB-25</strain>
    </source>
</reference>
<dbReference type="RefSeq" id="WP_024911034.1">
    <property type="nucleotide sequence ID" value="NZ_CP007044.2"/>
</dbReference>
<evidence type="ECO:0000313" key="1">
    <source>
        <dbReference type="EMBL" id="AHG18469.1"/>
    </source>
</evidence>
<dbReference type="OrthoDB" id="8564199at2"/>
<dbReference type="eggNOG" id="ENOG5032RTF">
    <property type="taxonomic scope" value="Bacteria"/>
</dbReference>
<accession>W0L7W5</accession>
<dbReference type="Pfam" id="PF06891">
    <property type="entry name" value="P2_Phage_GpR"/>
    <property type="match status" value="1"/>
</dbReference>
<dbReference type="Proteomes" id="UP000019030">
    <property type="component" value="Chromosome"/>
</dbReference>
<keyword evidence="2" id="KW-1185">Reference proteome</keyword>
<evidence type="ECO:0000313" key="2">
    <source>
        <dbReference type="Proteomes" id="UP000019030"/>
    </source>
</evidence>
<name>W0L7W5_9GAMM</name>
<dbReference type="KEGG" id="sfo:Z042_01565"/>